<keyword evidence="1" id="KW-0812">Transmembrane</keyword>
<dbReference type="EMBL" id="CADIJM010000026">
    <property type="protein sequence ID" value="CAB3737519.1"/>
    <property type="molecule type" value="Genomic_DNA"/>
</dbReference>
<name>A0A6S7BNX6_9BURK</name>
<gene>
    <name evidence="2" type="ORF">LMG26690_05395</name>
</gene>
<evidence type="ECO:0000313" key="3">
    <source>
        <dbReference type="Proteomes" id="UP000494214"/>
    </source>
</evidence>
<proteinExistence type="predicted"/>
<protein>
    <submittedName>
        <fullName evidence="2">Uncharacterized protein</fullName>
    </submittedName>
</protein>
<sequence>MDVNVTISFVNVNITAFLEYFFALSGYYPDKP</sequence>
<keyword evidence="1" id="KW-0472">Membrane</keyword>
<keyword evidence="3" id="KW-1185">Reference proteome</keyword>
<accession>A0A6S7BNX6</accession>
<reference evidence="2 3" key="1">
    <citation type="submission" date="2020-04" db="EMBL/GenBank/DDBJ databases">
        <authorList>
            <person name="De Canck E."/>
        </authorList>
    </citation>
    <scope>NUCLEOTIDE SEQUENCE [LARGE SCALE GENOMIC DNA]</scope>
    <source>
        <strain evidence="2 3">LMG 26690</strain>
    </source>
</reference>
<dbReference type="AlphaFoldDB" id="A0A6S7BNX6"/>
<dbReference type="Proteomes" id="UP000494214">
    <property type="component" value="Unassembled WGS sequence"/>
</dbReference>
<evidence type="ECO:0000256" key="1">
    <source>
        <dbReference type="SAM" id="Phobius"/>
    </source>
</evidence>
<feature type="transmembrane region" description="Helical" evidence="1">
    <location>
        <begin position="6"/>
        <end position="28"/>
    </location>
</feature>
<evidence type="ECO:0000313" key="2">
    <source>
        <dbReference type="EMBL" id="CAB3737519.1"/>
    </source>
</evidence>
<keyword evidence="1" id="KW-1133">Transmembrane helix</keyword>
<organism evidence="2 3">
    <name type="scientific">Achromobacter animicus</name>
    <dbReference type="NCBI Taxonomy" id="1389935"/>
    <lineage>
        <taxon>Bacteria</taxon>
        <taxon>Pseudomonadati</taxon>
        <taxon>Pseudomonadota</taxon>
        <taxon>Betaproteobacteria</taxon>
        <taxon>Burkholderiales</taxon>
        <taxon>Alcaligenaceae</taxon>
        <taxon>Achromobacter</taxon>
    </lineage>
</organism>